<organism evidence="2 3">
    <name type="scientific">Glonium stellatum</name>
    <dbReference type="NCBI Taxonomy" id="574774"/>
    <lineage>
        <taxon>Eukaryota</taxon>
        <taxon>Fungi</taxon>
        <taxon>Dikarya</taxon>
        <taxon>Ascomycota</taxon>
        <taxon>Pezizomycotina</taxon>
        <taxon>Dothideomycetes</taxon>
        <taxon>Pleosporomycetidae</taxon>
        <taxon>Gloniales</taxon>
        <taxon>Gloniaceae</taxon>
        <taxon>Glonium</taxon>
    </lineage>
</organism>
<dbReference type="AlphaFoldDB" id="A0A8E2JSC0"/>
<gene>
    <name evidence="2" type="ORF">AOQ84DRAFT_222598</name>
</gene>
<proteinExistence type="predicted"/>
<protein>
    <submittedName>
        <fullName evidence="2">Uncharacterized protein</fullName>
    </submittedName>
</protein>
<accession>A0A8E2JSC0</accession>
<evidence type="ECO:0000313" key="2">
    <source>
        <dbReference type="EMBL" id="OCL07724.1"/>
    </source>
</evidence>
<feature type="compositionally biased region" description="Low complexity" evidence="1">
    <location>
        <begin position="91"/>
        <end position="110"/>
    </location>
</feature>
<feature type="compositionally biased region" description="Basic and acidic residues" evidence="1">
    <location>
        <begin position="55"/>
        <end position="64"/>
    </location>
</feature>
<evidence type="ECO:0000313" key="3">
    <source>
        <dbReference type="Proteomes" id="UP000250140"/>
    </source>
</evidence>
<dbReference type="EMBL" id="KV749797">
    <property type="protein sequence ID" value="OCL07724.1"/>
    <property type="molecule type" value="Genomic_DNA"/>
</dbReference>
<feature type="non-terminal residue" evidence="2">
    <location>
        <position position="122"/>
    </location>
</feature>
<feature type="region of interest" description="Disordered" evidence="1">
    <location>
        <begin position="1"/>
        <end position="122"/>
    </location>
</feature>
<sequence>MPRFFTGFEHHTPRRPSRTGPRPFDSDDLDLSCGSDPSSGDEHAHHAPRKHDHHRRYEQPHKDFTSSTENNLFQDTDPLYNNRTRRPSREQQSQQQQQPSPSQQSQSQKPLLPPLQPHYRYA</sequence>
<dbReference type="Proteomes" id="UP000250140">
    <property type="component" value="Unassembled WGS sequence"/>
</dbReference>
<name>A0A8E2JSC0_9PEZI</name>
<keyword evidence="3" id="KW-1185">Reference proteome</keyword>
<evidence type="ECO:0000256" key="1">
    <source>
        <dbReference type="SAM" id="MobiDB-lite"/>
    </source>
</evidence>
<feature type="compositionally biased region" description="Polar residues" evidence="1">
    <location>
        <begin position="65"/>
        <end position="82"/>
    </location>
</feature>
<reference evidence="2 3" key="1">
    <citation type="journal article" date="2016" name="Nat. Commun.">
        <title>Ectomycorrhizal ecology is imprinted in the genome of the dominant symbiotic fungus Cenococcum geophilum.</title>
        <authorList>
            <consortium name="DOE Joint Genome Institute"/>
            <person name="Peter M."/>
            <person name="Kohler A."/>
            <person name="Ohm R.A."/>
            <person name="Kuo A."/>
            <person name="Krutzmann J."/>
            <person name="Morin E."/>
            <person name="Arend M."/>
            <person name="Barry K.W."/>
            <person name="Binder M."/>
            <person name="Choi C."/>
            <person name="Clum A."/>
            <person name="Copeland A."/>
            <person name="Grisel N."/>
            <person name="Haridas S."/>
            <person name="Kipfer T."/>
            <person name="LaButti K."/>
            <person name="Lindquist E."/>
            <person name="Lipzen A."/>
            <person name="Maire R."/>
            <person name="Meier B."/>
            <person name="Mihaltcheva S."/>
            <person name="Molinier V."/>
            <person name="Murat C."/>
            <person name="Poggeler S."/>
            <person name="Quandt C.A."/>
            <person name="Sperisen C."/>
            <person name="Tritt A."/>
            <person name="Tisserant E."/>
            <person name="Crous P.W."/>
            <person name="Henrissat B."/>
            <person name="Nehls U."/>
            <person name="Egli S."/>
            <person name="Spatafora J.W."/>
            <person name="Grigoriev I.V."/>
            <person name="Martin F.M."/>
        </authorList>
    </citation>
    <scope>NUCLEOTIDE SEQUENCE [LARGE SCALE GENOMIC DNA]</scope>
    <source>
        <strain evidence="2 3">CBS 207.34</strain>
    </source>
</reference>